<evidence type="ECO:0008006" key="3">
    <source>
        <dbReference type="Google" id="ProtNLM"/>
    </source>
</evidence>
<name>A0AAW8YJP6_PEDAC</name>
<sequence>MRNDLHDDLLARLIYIADKAGIKITEIEGNSSDPDVAFCKQRIINVNKNFESDISVSFRLAHEISHIQFSPPTFLYTFSPYIRNKEERETNERAIHIISRLIYAEVPKEQRNWLNFMNEFNLPTWFEPLVKNIIYD</sequence>
<organism evidence="1 2">
    <name type="scientific">Pediococcus acidilactici</name>
    <dbReference type="NCBI Taxonomy" id="1254"/>
    <lineage>
        <taxon>Bacteria</taxon>
        <taxon>Bacillati</taxon>
        <taxon>Bacillota</taxon>
        <taxon>Bacilli</taxon>
        <taxon>Lactobacillales</taxon>
        <taxon>Lactobacillaceae</taxon>
        <taxon>Pediococcus</taxon>
        <taxon>Pediococcus acidilactici group</taxon>
    </lineage>
</organism>
<reference evidence="1" key="2">
    <citation type="submission" date="2023-10" db="EMBL/GenBank/DDBJ databases">
        <authorList>
            <person name="Khurajog B."/>
        </authorList>
    </citation>
    <scope>NUCLEOTIDE SEQUENCE</scope>
    <source>
        <strain evidence="1">BF9</strain>
    </source>
</reference>
<dbReference type="RefSeq" id="WP_201197921.1">
    <property type="nucleotide sequence ID" value="NZ_CP067392.1"/>
</dbReference>
<comment type="caution">
    <text evidence="1">The sequence shown here is derived from an EMBL/GenBank/DDBJ whole genome shotgun (WGS) entry which is preliminary data.</text>
</comment>
<protein>
    <recommendedName>
        <fullName evidence="3">IrrE N-terminal-like domain-containing protein</fullName>
    </recommendedName>
</protein>
<gene>
    <name evidence="1" type="ORF">R0G89_09560</name>
</gene>
<evidence type="ECO:0000313" key="2">
    <source>
        <dbReference type="Proteomes" id="UP001280897"/>
    </source>
</evidence>
<dbReference type="AlphaFoldDB" id="A0AAW8YJP6"/>
<proteinExistence type="predicted"/>
<reference evidence="1" key="1">
    <citation type="journal article" date="2023" name="PeerJ">
        <title>Selection and evaluation of lactic acid bacteria from chicken feces in Thailand as potential probiotics.</title>
        <authorList>
            <person name="Khurajog B."/>
            <person name="Disastra Y."/>
            <person name="Lawwyne L.D."/>
            <person name="Sirichokchatchawan W."/>
            <person name="Niyomtham W."/>
            <person name="Yindee J."/>
            <person name="Hampson D.J."/>
            <person name="Prapasarakul N."/>
        </authorList>
    </citation>
    <scope>NUCLEOTIDE SEQUENCE</scope>
    <source>
        <strain evidence="1">BF9</strain>
    </source>
</reference>
<accession>A0AAW8YJP6</accession>
<dbReference type="EMBL" id="JAWJAV010000007">
    <property type="protein sequence ID" value="MDV2621978.1"/>
    <property type="molecule type" value="Genomic_DNA"/>
</dbReference>
<evidence type="ECO:0000313" key="1">
    <source>
        <dbReference type="EMBL" id="MDV2621978.1"/>
    </source>
</evidence>
<dbReference type="Proteomes" id="UP001280897">
    <property type="component" value="Unassembled WGS sequence"/>
</dbReference>